<evidence type="ECO:0000313" key="9">
    <source>
        <dbReference type="EMBL" id="KDA55074.1"/>
    </source>
</evidence>
<keyword evidence="3 7" id="KW-0328">Glycosyltransferase</keyword>
<dbReference type="RefSeq" id="WP_081799776.1">
    <property type="nucleotide sequence ID" value="NZ_JMFG01000001.1"/>
</dbReference>
<dbReference type="Proteomes" id="UP000027284">
    <property type="component" value="Unassembled WGS sequence"/>
</dbReference>
<organism evidence="9 10">
    <name type="scientific">Thermoanaerobaculum aquaticum</name>
    <dbReference type="NCBI Taxonomy" id="1312852"/>
    <lineage>
        <taxon>Bacteria</taxon>
        <taxon>Pseudomonadati</taxon>
        <taxon>Acidobacteriota</taxon>
        <taxon>Thermoanaerobaculia</taxon>
        <taxon>Thermoanaerobaculales</taxon>
        <taxon>Thermoanaerobaculaceae</taxon>
        <taxon>Thermoanaerobaculum</taxon>
    </lineage>
</organism>
<dbReference type="GO" id="GO:0019856">
    <property type="term" value="P:pyrimidine nucleobase biosynthetic process"/>
    <property type="evidence" value="ECO:0007669"/>
    <property type="project" value="InterPro"/>
</dbReference>
<dbReference type="InterPro" id="IPR029057">
    <property type="entry name" value="PRTase-like"/>
</dbReference>
<evidence type="ECO:0000256" key="5">
    <source>
        <dbReference type="ARBA" id="ARBA00022842"/>
    </source>
</evidence>
<evidence type="ECO:0000256" key="3">
    <source>
        <dbReference type="ARBA" id="ARBA00022676"/>
    </source>
</evidence>
<gene>
    <name evidence="7" type="primary">pyrE</name>
    <name evidence="9" type="ORF">EG19_00185</name>
</gene>
<comment type="subunit">
    <text evidence="7">Homodimer.</text>
</comment>
<comment type="function">
    <text evidence="7">Catalyzes the transfer of a ribosyl phosphate group from 5-phosphoribose 1-diphosphate to orotate, leading to the formation of orotidine monophosphate (OMP).</text>
</comment>
<comment type="caution">
    <text evidence="7">Lacks conserved residue(s) required for the propagation of feature annotation.</text>
</comment>
<evidence type="ECO:0000256" key="6">
    <source>
        <dbReference type="ARBA" id="ARBA00022975"/>
    </source>
</evidence>
<dbReference type="InterPro" id="IPR000836">
    <property type="entry name" value="PRTase_dom"/>
</dbReference>
<keyword evidence="6 7" id="KW-0665">Pyrimidine biosynthesis</keyword>
<sequence>MQAVSLEDMAAVGAYLSGHFVLSSGLHSPNYLQCALYLASPPAAEAAGRQLAARLKHVAPNLVVSPALGGVIIGHEVARALGVRFFFTERWEGKMTLRRGFAVPAQARVLVVEDVVTTGGSTREVMAVVEEQGGTVVGVGAIVNRSGSDNPFAPLPFASLLSVNIPTYPPEACPLCQQGLPLEKPGSRR</sequence>
<dbReference type="STRING" id="1312852.EG19_00185"/>
<dbReference type="InterPro" id="IPR023031">
    <property type="entry name" value="OPRT"/>
</dbReference>
<evidence type="ECO:0000256" key="2">
    <source>
        <dbReference type="ARBA" id="ARBA00011971"/>
    </source>
</evidence>
<dbReference type="PANTHER" id="PTHR19278">
    <property type="entry name" value="OROTATE PHOSPHORIBOSYLTRANSFERASE"/>
    <property type="match status" value="1"/>
</dbReference>
<evidence type="ECO:0000313" key="10">
    <source>
        <dbReference type="Proteomes" id="UP000027284"/>
    </source>
</evidence>
<proteinExistence type="inferred from homology"/>
<accession>A0A062Y056</accession>
<keyword evidence="10" id="KW-1185">Reference proteome</keyword>
<comment type="cofactor">
    <cofactor evidence="7">
        <name>Mg(2+)</name>
        <dbReference type="ChEBI" id="CHEBI:18420"/>
    </cofactor>
</comment>
<keyword evidence="5 7" id="KW-0460">Magnesium</keyword>
<feature type="binding site" evidence="7">
    <location>
        <position position="90"/>
    </location>
    <ligand>
        <name>5-phospho-alpha-D-ribose 1-diphosphate</name>
        <dbReference type="ChEBI" id="CHEBI:58017"/>
        <note>ligand shared between dimeric partners</note>
    </ligand>
</feature>
<dbReference type="EMBL" id="JMFG01000001">
    <property type="protein sequence ID" value="KDA55074.1"/>
    <property type="molecule type" value="Genomic_DNA"/>
</dbReference>
<dbReference type="EC" id="2.4.2.10" evidence="2 7"/>
<dbReference type="GO" id="GO:0000287">
    <property type="term" value="F:magnesium ion binding"/>
    <property type="evidence" value="ECO:0007669"/>
    <property type="project" value="UniProtKB-UniRule"/>
</dbReference>
<dbReference type="NCBIfam" id="TIGR01367">
    <property type="entry name" value="pyrE_Therm"/>
    <property type="match status" value="1"/>
</dbReference>
<evidence type="ECO:0000256" key="1">
    <source>
        <dbReference type="ARBA" id="ARBA00004889"/>
    </source>
</evidence>
<comment type="pathway">
    <text evidence="1 7">Pyrimidine metabolism; UMP biosynthesis via de novo pathway; UMP from orotate: step 1/2.</text>
</comment>
<dbReference type="GO" id="GO:0044205">
    <property type="term" value="P:'de novo' UMP biosynthetic process"/>
    <property type="evidence" value="ECO:0007669"/>
    <property type="project" value="UniProtKB-UniRule"/>
</dbReference>
<dbReference type="OrthoDB" id="9783570at2"/>
<dbReference type="HAMAP" id="MF_01208">
    <property type="entry name" value="PyrE"/>
    <property type="match status" value="1"/>
</dbReference>
<reference evidence="9 10" key="1">
    <citation type="submission" date="2014-04" db="EMBL/GenBank/DDBJ databases">
        <title>The Genome Sequence of Thermoanaerobaculum aquaticum MP-01, The First Cultivated Group 23 Acidobacterium.</title>
        <authorList>
            <person name="Stamps B.W."/>
            <person name="Losey N.A."/>
            <person name="Lawson P.A."/>
            <person name="Stevenson B.S."/>
        </authorList>
    </citation>
    <scope>NUCLEOTIDE SEQUENCE [LARGE SCALE GENOMIC DNA]</scope>
    <source>
        <strain evidence="9 10">MP-01</strain>
    </source>
</reference>
<dbReference type="GO" id="GO:0004588">
    <property type="term" value="F:orotate phosphoribosyltransferase activity"/>
    <property type="evidence" value="ECO:0007669"/>
    <property type="project" value="UniProtKB-UniRule"/>
</dbReference>
<feature type="binding site" description="in other chain" evidence="7">
    <location>
        <begin position="113"/>
        <end position="121"/>
    </location>
    <ligand>
        <name>5-phospho-alpha-D-ribose 1-diphosphate</name>
        <dbReference type="ChEBI" id="CHEBI:58017"/>
        <note>ligand shared between dimeric partners</note>
    </ligand>
</feature>
<feature type="binding site" evidence="7">
    <location>
        <position position="145"/>
    </location>
    <ligand>
        <name>orotate</name>
        <dbReference type="ChEBI" id="CHEBI:30839"/>
    </ligand>
</feature>
<dbReference type="CDD" id="cd06223">
    <property type="entry name" value="PRTases_typeI"/>
    <property type="match status" value="1"/>
</dbReference>
<keyword evidence="4 7" id="KW-0808">Transferase</keyword>
<dbReference type="UniPathway" id="UPA00070">
    <property type="reaction ID" value="UER00119"/>
</dbReference>
<dbReference type="InterPro" id="IPR006273">
    <property type="entry name" value="Orotate_PRibTrfase_bac"/>
</dbReference>
<dbReference type="AlphaFoldDB" id="A0A062Y056"/>
<evidence type="ECO:0000256" key="7">
    <source>
        <dbReference type="HAMAP-Rule" id="MF_01208"/>
    </source>
</evidence>
<dbReference type="SUPFAM" id="SSF53271">
    <property type="entry name" value="PRTase-like"/>
    <property type="match status" value="1"/>
</dbReference>
<protein>
    <recommendedName>
        <fullName evidence="2 7">Orotate phosphoribosyltransferase</fullName>
        <shortName evidence="7">OPRT</shortName>
        <shortName evidence="7">OPRTase</shortName>
        <ecNumber evidence="2 7">2.4.2.10</ecNumber>
    </recommendedName>
</protein>
<comment type="caution">
    <text evidence="9">The sequence shown here is derived from an EMBL/GenBank/DDBJ whole genome shotgun (WGS) entry which is preliminary data.</text>
</comment>
<feature type="binding site" evidence="7">
    <location>
        <position position="117"/>
    </location>
    <ligand>
        <name>orotate</name>
        <dbReference type="ChEBI" id="CHEBI:30839"/>
    </ligand>
</feature>
<evidence type="ECO:0000256" key="4">
    <source>
        <dbReference type="ARBA" id="ARBA00022679"/>
    </source>
</evidence>
<evidence type="ECO:0000259" key="8">
    <source>
        <dbReference type="Pfam" id="PF00156"/>
    </source>
</evidence>
<name>A0A062Y056_9BACT</name>
<feature type="domain" description="Phosphoribosyltransferase" evidence="8">
    <location>
        <begin position="44"/>
        <end position="146"/>
    </location>
</feature>
<comment type="catalytic activity">
    <reaction evidence="7">
        <text>orotidine 5'-phosphate + diphosphate = orotate + 5-phospho-alpha-D-ribose 1-diphosphate</text>
        <dbReference type="Rhea" id="RHEA:10380"/>
        <dbReference type="ChEBI" id="CHEBI:30839"/>
        <dbReference type="ChEBI" id="CHEBI:33019"/>
        <dbReference type="ChEBI" id="CHEBI:57538"/>
        <dbReference type="ChEBI" id="CHEBI:58017"/>
        <dbReference type="EC" id="2.4.2.10"/>
    </reaction>
</comment>
<dbReference type="Pfam" id="PF00156">
    <property type="entry name" value="Pribosyltran"/>
    <property type="match status" value="1"/>
</dbReference>
<comment type="similarity">
    <text evidence="7">Belongs to the purine/pyrimidine phosphoribosyltransferase family. PyrE subfamily.</text>
</comment>
<dbReference type="Gene3D" id="3.40.50.2020">
    <property type="match status" value="1"/>
</dbReference>
<dbReference type="PANTHER" id="PTHR19278:SF9">
    <property type="entry name" value="URIDINE 5'-MONOPHOSPHATE SYNTHASE"/>
    <property type="match status" value="1"/>
</dbReference>